<gene>
    <name evidence="7" type="ORF">EHF33_06715</name>
</gene>
<keyword evidence="2" id="KW-0805">Transcription regulation</keyword>
<evidence type="ECO:0000256" key="3">
    <source>
        <dbReference type="ARBA" id="ARBA00023125"/>
    </source>
</evidence>
<organism evidence="7 8">
    <name type="scientific">Deinococcus psychrotolerans</name>
    <dbReference type="NCBI Taxonomy" id="2489213"/>
    <lineage>
        <taxon>Bacteria</taxon>
        <taxon>Thermotogati</taxon>
        <taxon>Deinococcota</taxon>
        <taxon>Deinococci</taxon>
        <taxon>Deinococcales</taxon>
        <taxon>Deinococcaceae</taxon>
        <taxon>Deinococcus</taxon>
    </lineage>
</organism>
<dbReference type="KEGG" id="dph:EHF33_06715"/>
<dbReference type="Gene3D" id="1.10.357.10">
    <property type="entry name" value="Tetracycline Repressor, domain 2"/>
    <property type="match status" value="1"/>
</dbReference>
<dbReference type="SUPFAM" id="SSF48498">
    <property type="entry name" value="Tetracyclin repressor-like, C-terminal domain"/>
    <property type="match status" value="1"/>
</dbReference>
<dbReference type="PROSITE" id="PS50977">
    <property type="entry name" value="HTH_TETR_2"/>
    <property type="match status" value="1"/>
</dbReference>
<reference evidence="7 8" key="1">
    <citation type="submission" date="2018-11" db="EMBL/GenBank/DDBJ databases">
        <title>Deinococcus shelandsis sp. nov., isolated from South Shetland Islands soil of Antarctica.</title>
        <authorList>
            <person name="Tian J."/>
        </authorList>
    </citation>
    <scope>NUCLEOTIDE SEQUENCE [LARGE SCALE GENOMIC DNA]</scope>
    <source>
        <strain evidence="7 8">S14-83T</strain>
    </source>
</reference>
<sequence>MPRIVDHDQRRRELAETVWALVREHGVAGVSLRQITERSGWSSGAIRHYLPHREAILMFAAQHIAQRIEARMLGLRRTADVLGDFLNLLREVLPLDSERRAESQVWLAFVGLSISDPGLADTQGVAYRALSEVFREVFEGFAELGCLNHPAPENAAREIQALIDGLNVHLLLNQITPEAAWATVETRVRQLIQPPTDQETT</sequence>
<feature type="DNA-binding region" description="H-T-H motif" evidence="5">
    <location>
        <begin position="31"/>
        <end position="50"/>
    </location>
</feature>
<dbReference type="GO" id="GO:0003700">
    <property type="term" value="F:DNA-binding transcription factor activity"/>
    <property type="evidence" value="ECO:0007669"/>
    <property type="project" value="TreeGrafter"/>
</dbReference>
<feature type="domain" description="HTH tetR-type" evidence="6">
    <location>
        <begin position="8"/>
        <end position="68"/>
    </location>
</feature>
<dbReference type="Pfam" id="PF13977">
    <property type="entry name" value="TetR_C_6"/>
    <property type="match status" value="1"/>
</dbReference>
<proteinExistence type="predicted"/>
<dbReference type="InterPro" id="IPR001647">
    <property type="entry name" value="HTH_TetR"/>
</dbReference>
<dbReference type="InterPro" id="IPR050109">
    <property type="entry name" value="HTH-type_TetR-like_transc_reg"/>
</dbReference>
<dbReference type="RefSeq" id="WP_124869155.1">
    <property type="nucleotide sequence ID" value="NZ_CP034183.1"/>
</dbReference>
<dbReference type="GO" id="GO:0000976">
    <property type="term" value="F:transcription cis-regulatory region binding"/>
    <property type="evidence" value="ECO:0007669"/>
    <property type="project" value="TreeGrafter"/>
</dbReference>
<evidence type="ECO:0000313" key="7">
    <source>
        <dbReference type="EMBL" id="AZI42478.1"/>
    </source>
</evidence>
<dbReference type="InterPro" id="IPR009057">
    <property type="entry name" value="Homeodomain-like_sf"/>
</dbReference>
<dbReference type="EMBL" id="CP034183">
    <property type="protein sequence ID" value="AZI42478.1"/>
    <property type="molecule type" value="Genomic_DNA"/>
</dbReference>
<dbReference type="InterPro" id="IPR036271">
    <property type="entry name" value="Tet_transcr_reg_TetR-rel_C_sf"/>
</dbReference>
<evidence type="ECO:0000313" key="8">
    <source>
        <dbReference type="Proteomes" id="UP000276417"/>
    </source>
</evidence>
<keyword evidence="8" id="KW-1185">Reference proteome</keyword>
<evidence type="ECO:0000256" key="4">
    <source>
        <dbReference type="ARBA" id="ARBA00023163"/>
    </source>
</evidence>
<dbReference type="SUPFAM" id="SSF46689">
    <property type="entry name" value="Homeodomain-like"/>
    <property type="match status" value="1"/>
</dbReference>
<keyword evidence="3 5" id="KW-0238">DNA-binding</keyword>
<accession>A0A3G8YAZ3</accession>
<dbReference type="InterPro" id="IPR039538">
    <property type="entry name" value="BetI_C"/>
</dbReference>
<dbReference type="Proteomes" id="UP000276417">
    <property type="component" value="Chromosome 1"/>
</dbReference>
<dbReference type="PANTHER" id="PTHR30055:SF228">
    <property type="entry name" value="TRANSCRIPTIONAL REGULATOR-RELATED"/>
    <property type="match status" value="1"/>
</dbReference>
<protein>
    <submittedName>
        <fullName evidence="7">Transcriptional regulator</fullName>
    </submittedName>
</protein>
<evidence type="ECO:0000259" key="6">
    <source>
        <dbReference type="PROSITE" id="PS50977"/>
    </source>
</evidence>
<evidence type="ECO:0000256" key="1">
    <source>
        <dbReference type="ARBA" id="ARBA00022491"/>
    </source>
</evidence>
<name>A0A3G8YAZ3_9DEIO</name>
<keyword evidence="1" id="KW-0678">Repressor</keyword>
<evidence type="ECO:0000256" key="5">
    <source>
        <dbReference type="PROSITE-ProRule" id="PRU00335"/>
    </source>
</evidence>
<dbReference type="OrthoDB" id="9816296at2"/>
<dbReference type="AlphaFoldDB" id="A0A3G8YAZ3"/>
<evidence type="ECO:0000256" key="2">
    <source>
        <dbReference type="ARBA" id="ARBA00023015"/>
    </source>
</evidence>
<dbReference type="PANTHER" id="PTHR30055">
    <property type="entry name" value="HTH-TYPE TRANSCRIPTIONAL REGULATOR RUTR"/>
    <property type="match status" value="1"/>
</dbReference>
<keyword evidence="4" id="KW-0804">Transcription</keyword>